<evidence type="ECO:0000256" key="5">
    <source>
        <dbReference type="PIRSR" id="PIRSR000137-2"/>
    </source>
</evidence>
<dbReference type="STRING" id="364199.SAMN04489858_11751"/>
<dbReference type="OrthoDB" id="9785276at2"/>
<dbReference type="PROSITE" id="PS00624">
    <property type="entry name" value="GMC_OXRED_2"/>
    <property type="match status" value="1"/>
</dbReference>
<dbReference type="InterPro" id="IPR000172">
    <property type="entry name" value="GMC_OxRdtase_N"/>
</dbReference>
<evidence type="ECO:0000256" key="2">
    <source>
        <dbReference type="ARBA" id="ARBA00010790"/>
    </source>
</evidence>
<evidence type="ECO:0000256" key="4">
    <source>
        <dbReference type="ARBA" id="ARBA00022827"/>
    </source>
</evidence>
<reference evidence="7 8" key="1">
    <citation type="submission" date="2016-10" db="EMBL/GenBank/DDBJ databases">
        <authorList>
            <person name="de Groot N.N."/>
        </authorList>
    </citation>
    <scope>NUCLEOTIDE SEQUENCE [LARGE SCALE GENOMIC DNA]</scope>
    <source>
        <strain evidence="7 8">DSM 17862</strain>
    </source>
</reference>
<evidence type="ECO:0000256" key="3">
    <source>
        <dbReference type="ARBA" id="ARBA00022630"/>
    </source>
</evidence>
<dbReference type="SUPFAM" id="SSF54373">
    <property type="entry name" value="FAD-linked reductases, C-terminal domain"/>
    <property type="match status" value="1"/>
</dbReference>
<evidence type="ECO:0000313" key="7">
    <source>
        <dbReference type="EMBL" id="SET98139.1"/>
    </source>
</evidence>
<comment type="cofactor">
    <cofactor evidence="1 5">
        <name>FAD</name>
        <dbReference type="ChEBI" id="CHEBI:57692"/>
    </cofactor>
</comment>
<dbReference type="PANTHER" id="PTHR11552:SF147">
    <property type="entry name" value="CHOLINE DEHYDROGENASE, MITOCHONDRIAL"/>
    <property type="match status" value="1"/>
</dbReference>
<dbReference type="EMBL" id="FOHO01000017">
    <property type="protein sequence ID" value="SET98139.1"/>
    <property type="molecule type" value="Genomic_DNA"/>
</dbReference>
<dbReference type="RefSeq" id="WP_090737372.1">
    <property type="nucleotide sequence ID" value="NZ_FOHO01000017.1"/>
</dbReference>
<feature type="domain" description="Glucose-methanol-choline oxidoreductase N-terminal" evidence="6">
    <location>
        <begin position="256"/>
        <end position="270"/>
    </location>
</feature>
<dbReference type="SUPFAM" id="SSF51905">
    <property type="entry name" value="FAD/NAD(P)-binding domain"/>
    <property type="match status" value="1"/>
</dbReference>
<dbReference type="PANTHER" id="PTHR11552">
    <property type="entry name" value="GLUCOSE-METHANOL-CHOLINE GMC OXIDOREDUCTASE"/>
    <property type="match status" value="1"/>
</dbReference>
<name>A0A1I0IM77_9RHOB</name>
<keyword evidence="4 5" id="KW-0274">FAD</keyword>
<dbReference type="Pfam" id="PF00732">
    <property type="entry name" value="GMC_oxred_N"/>
    <property type="match status" value="1"/>
</dbReference>
<dbReference type="PIRSF" id="PIRSF000137">
    <property type="entry name" value="Alcohol_oxidase"/>
    <property type="match status" value="1"/>
</dbReference>
<dbReference type="GO" id="GO:0050660">
    <property type="term" value="F:flavin adenine dinucleotide binding"/>
    <property type="evidence" value="ECO:0007669"/>
    <property type="project" value="InterPro"/>
</dbReference>
<comment type="similarity">
    <text evidence="2">Belongs to the GMC oxidoreductase family.</text>
</comment>
<keyword evidence="3" id="KW-0285">Flavoprotein</keyword>
<feature type="binding site" evidence="5">
    <location>
        <position position="83"/>
    </location>
    <ligand>
        <name>FAD</name>
        <dbReference type="ChEBI" id="CHEBI:57692"/>
    </ligand>
</feature>
<evidence type="ECO:0000256" key="1">
    <source>
        <dbReference type="ARBA" id="ARBA00001974"/>
    </source>
</evidence>
<evidence type="ECO:0000259" key="6">
    <source>
        <dbReference type="PROSITE" id="PS00624"/>
    </source>
</evidence>
<keyword evidence="8" id="KW-1185">Reference proteome</keyword>
<sequence length="443" mass="48318">MADYDYIIVGAGSAGCILAARLSEDPSVRVLLIEAGGSDKSFWFDMPAGYARSYFNPATNWMFKSQPEPNMAGRELYCPRGKVQGGSGSINAMIWVRGQRSDFDDWKAAGNPDWGFDDVLPWFRKIENHPAGDTEWHGASGPVGITPMKGQTHPICDRFLTAARESQLPVTEDMNGARFEGAGIYETNIARGRRQSSSKTYLTPALGRPNLDLRLVAQAEQVLFDAEGRATGVALRAKDGSRHDVHARAEVILSAGAIGSPMLLQQSGIGAGGDLQRLGIDTRRNLPAVGQNLQDHLCASYYYRATVPTLNDQLRPLWGQAMAGLRYLTTRRGPLALSVNQAGGFFRTESATDGPNIQLYFNPMSYRIPESTKARLLPEPYPGFLLCFNSCRPDSRGSVGLSRPEPGAAPDIRLNFLATGVLFCATWRIVRPKATWTARSSGA</sequence>
<dbReference type="GO" id="GO:0016614">
    <property type="term" value="F:oxidoreductase activity, acting on CH-OH group of donors"/>
    <property type="evidence" value="ECO:0007669"/>
    <property type="project" value="InterPro"/>
</dbReference>
<protein>
    <submittedName>
        <fullName evidence="7">Choline dehydrogenase</fullName>
    </submittedName>
</protein>
<dbReference type="Proteomes" id="UP000199180">
    <property type="component" value="Unassembled WGS sequence"/>
</dbReference>
<dbReference type="InterPro" id="IPR036188">
    <property type="entry name" value="FAD/NAD-bd_sf"/>
</dbReference>
<gene>
    <name evidence="7" type="ORF">SAMN04489858_11751</name>
</gene>
<dbReference type="AlphaFoldDB" id="A0A1I0IM77"/>
<accession>A0A1I0IM77</accession>
<organism evidence="7 8">
    <name type="scientific">Paracoccus homiensis</name>
    <dbReference type="NCBI Taxonomy" id="364199"/>
    <lineage>
        <taxon>Bacteria</taxon>
        <taxon>Pseudomonadati</taxon>
        <taxon>Pseudomonadota</taxon>
        <taxon>Alphaproteobacteria</taxon>
        <taxon>Rhodobacterales</taxon>
        <taxon>Paracoccaceae</taxon>
        <taxon>Paracoccus</taxon>
    </lineage>
</organism>
<dbReference type="Gene3D" id="3.50.50.60">
    <property type="entry name" value="FAD/NAD(P)-binding domain"/>
    <property type="match status" value="2"/>
</dbReference>
<dbReference type="InterPro" id="IPR012132">
    <property type="entry name" value="GMC_OxRdtase"/>
</dbReference>
<evidence type="ECO:0000313" key="8">
    <source>
        <dbReference type="Proteomes" id="UP000199180"/>
    </source>
</evidence>
<proteinExistence type="inferred from homology"/>